<dbReference type="Proteomes" id="UP000053237">
    <property type="component" value="Unassembled WGS sequence"/>
</dbReference>
<gene>
    <name evidence="1" type="ORF">BN9_026280</name>
</gene>
<comment type="caution">
    <text evidence="1">The sequence shown here is derived from an EMBL/GenBank/DDBJ whole genome shotgun (WGS) entry which is preliminary data.</text>
</comment>
<protein>
    <submittedName>
        <fullName evidence="1">Uncharacterized protein</fullName>
    </submittedName>
</protein>
<dbReference type="InParanoid" id="A0A024G4S4"/>
<evidence type="ECO:0000313" key="2">
    <source>
        <dbReference type="Proteomes" id="UP000053237"/>
    </source>
</evidence>
<proteinExistence type="predicted"/>
<dbReference type="AlphaFoldDB" id="A0A024G4S4"/>
<keyword evidence="2" id="KW-1185">Reference proteome</keyword>
<sequence length="140" mass="16693">MATDRVHSFVIRNVKPRPSTNHPSYKPSSLMAVLRQKSRVRSMSQYLLTTLHQMKRMQTMEIALVYCYHNSNRFRNKLVLWPYCTDCAERLSRSTASFSYERYSKYKFLVNLELNYTFLIVSFDSSTIISRIYKVRKVTR</sequence>
<dbReference type="EMBL" id="CAIX01000025">
    <property type="protein sequence ID" value="CCI41844.1"/>
    <property type="molecule type" value="Genomic_DNA"/>
</dbReference>
<name>A0A024G4S4_9STRA</name>
<reference evidence="1 2" key="1">
    <citation type="submission" date="2012-05" db="EMBL/GenBank/DDBJ databases">
        <title>Recombination and specialization in a pathogen metapopulation.</title>
        <authorList>
            <person name="Gardiner A."/>
            <person name="Kemen E."/>
            <person name="Schultz-Larsen T."/>
            <person name="MacLean D."/>
            <person name="Van Oosterhout C."/>
            <person name="Jones J.D.G."/>
        </authorList>
    </citation>
    <scope>NUCLEOTIDE SEQUENCE [LARGE SCALE GENOMIC DNA]</scope>
    <source>
        <strain evidence="1 2">Ac Nc2</strain>
    </source>
</reference>
<evidence type="ECO:0000313" key="1">
    <source>
        <dbReference type="EMBL" id="CCI41844.1"/>
    </source>
</evidence>
<accession>A0A024G4S4</accession>
<organism evidence="1 2">
    <name type="scientific">Albugo candida</name>
    <dbReference type="NCBI Taxonomy" id="65357"/>
    <lineage>
        <taxon>Eukaryota</taxon>
        <taxon>Sar</taxon>
        <taxon>Stramenopiles</taxon>
        <taxon>Oomycota</taxon>
        <taxon>Peronosporomycetes</taxon>
        <taxon>Albuginales</taxon>
        <taxon>Albuginaceae</taxon>
        <taxon>Albugo</taxon>
    </lineage>
</organism>